<dbReference type="EMBL" id="CM037030">
    <property type="protein sequence ID" value="KAH7650844.1"/>
    <property type="molecule type" value="Genomic_DNA"/>
</dbReference>
<keyword evidence="2" id="KW-1185">Reference proteome</keyword>
<comment type="caution">
    <text evidence="1">The sequence shown here is derived from an EMBL/GenBank/DDBJ whole genome shotgun (WGS) entry which is preliminary data.</text>
</comment>
<reference evidence="2" key="1">
    <citation type="journal article" date="2022" name="Nat. Commun.">
        <title>Chromosome evolution and the genetic basis of agronomically important traits in greater yam.</title>
        <authorList>
            <person name="Bredeson J.V."/>
            <person name="Lyons J.B."/>
            <person name="Oniyinde I.O."/>
            <person name="Okereke N.R."/>
            <person name="Kolade O."/>
            <person name="Nnabue I."/>
            <person name="Nwadili C.O."/>
            <person name="Hribova E."/>
            <person name="Parker M."/>
            <person name="Nwogha J."/>
            <person name="Shu S."/>
            <person name="Carlson J."/>
            <person name="Kariba R."/>
            <person name="Muthemba S."/>
            <person name="Knop K."/>
            <person name="Barton G.J."/>
            <person name="Sherwood A.V."/>
            <person name="Lopez-Montes A."/>
            <person name="Asiedu R."/>
            <person name="Jamnadass R."/>
            <person name="Muchugi A."/>
            <person name="Goodstein D."/>
            <person name="Egesi C.N."/>
            <person name="Featherston J."/>
            <person name="Asfaw A."/>
            <person name="Simpson G.G."/>
            <person name="Dolezel J."/>
            <person name="Hendre P.S."/>
            <person name="Van Deynze A."/>
            <person name="Kumar P.L."/>
            <person name="Obidiegwu J.E."/>
            <person name="Bhattacharjee R."/>
            <person name="Rokhsar D.S."/>
        </authorList>
    </citation>
    <scope>NUCLEOTIDE SEQUENCE [LARGE SCALE GENOMIC DNA]</scope>
    <source>
        <strain evidence="2">cv. TDa95/00328</strain>
    </source>
</reference>
<gene>
    <name evidence="1" type="ORF">IHE45_20G018700</name>
</gene>
<accession>A0ACB7TSW9</accession>
<dbReference type="Proteomes" id="UP000827976">
    <property type="component" value="Chromosome 20"/>
</dbReference>
<protein>
    <submittedName>
        <fullName evidence="1">Uncharacterized protein</fullName>
    </submittedName>
</protein>
<evidence type="ECO:0000313" key="2">
    <source>
        <dbReference type="Proteomes" id="UP000827976"/>
    </source>
</evidence>
<organism evidence="1 2">
    <name type="scientific">Dioscorea alata</name>
    <name type="common">Purple yam</name>
    <dbReference type="NCBI Taxonomy" id="55571"/>
    <lineage>
        <taxon>Eukaryota</taxon>
        <taxon>Viridiplantae</taxon>
        <taxon>Streptophyta</taxon>
        <taxon>Embryophyta</taxon>
        <taxon>Tracheophyta</taxon>
        <taxon>Spermatophyta</taxon>
        <taxon>Magnoliopsida</taxon>
        <taxon>Liliopsida</taxon>
        <taxon>Dioscoreales</taxon>
        <taxon>Dioscoreaceae</taxon>
        <taxon>Dioscorea</taxon>
    </lineage>
</organism>
<evidence type="ECO:0000313" key="1">
    <source>
        <dbReference type="EMBL" id="KAH7650844.1"/>
    </source>
</evidence>
<name>A0ACB7TSW9_DIOAL</name>
<proteinExistence type="predicted"/>
<sequence>MEKLGLGLTGGCGEIRALGLTSGSRDLEIRTLRLGGEKEEEKSVQKIYNTLNSQLAATEQLSNCLSEQLAMLNINKQSVRHPIVVKELFELIGISQEASIFHSPESFNKTLVSASIITKGNSKINMSSTSQVLESGTARRRYSLDKSLSKFEPQKTTVKRMLKERTVSVIADKHVGKSREAFHSQTANFAIENHAPSFSQPSSLKWHSPAYPTGKGQPLSSSSSTVVYNNPHGIPDGKFQLPDSSSNIVTHTASQSGSSIVSKTAPSSKRMSNVPFNTSPQTSVTFSSNCTTNFKTTLPSEIMHEKTSGQVNQQSGKDAPTKLSIRSLDNFGVSEKGLFSLSDESTHSIRSVAQSVDGNRIAQVDVLTGHSASPEASSTSPFNFLASASTPVFSTKQSSTSLIYLPSSTMASIGKTSFDTKPINDTNKTILVSSSVLIPSTAPHLPSSNPLTVQSHESPVPQPSAIPFESAVSHCPPLQANMVKSNSESPPLVASKSEGLLQPTEINPLSKPAVSQALAKKVSAGLSEGEPSIIPTASFSTFPLTSGPSQIQSTTISPLSTIPQEKDDGVDLSSSQEDEMEEEALSMADEFLGGLGGFGLGATSPHVPKSNPFGVSFNTTPASAPFSLTSSPGELLRPASFSIPPPKPNRAVTTNTQALGSVLGAFGQSRQIGAGVQGIGFASSGDFGSSGAAGGFAGAAPGGGFASVATGGGFASAPTGGGFAGAANRGGFASTATGGFAAAAAGGGFAAVGSQGGGFAAAASGGSGGFGGANPGGGFAGGGFGAFSGNKVGGFSGFRGSNAAGAGGPPSQLFTQMRK</sequence>